<organism evidence="10 11">
    <name type="scientific">Rhynchospora pubera</name>
    <dbReference type="NCBI Taxonomy" id="906938"/>
    <lineage>
        <taxon>Eukaryota</taxon>
        <taxon>Viridiplantae</taxon>
        <taxon>Streptophyta</taxon>
        <taxon>Embryophyta</taxon>
        <taxon>Tracheophyta</taxon>
        <taxon>Spermatophyta</taxon>
        <taxon>Magnoliopsida</taxon>
        <taxon>Liliopsida</taxon>
        <taxon>Poales</taxon>
        <taxon>Cyperaceae</taxon>
        <taxon>Cyperoideae</taxon>
        <taxon>Rhynchosporeae</taxon>
        <taxon>Rhynchospora</taxon>
    </lineage>
</organism>
<comment type="similarity">
    <text evidence="1">Belongs to the disease resistance NB-LRR family.</text>
</comment>
<feature type="domain" description="Disease resistance N-terminal" evidence="7">
    <location>
        <begin position="6"/>
        <end position="82"/>
    </location>
</feature>
<dbReference type="InterPro" id="IPR032675">
    <property type="entry name" value="LRR_dom_sf"/>
</dbReference>
<feature type="domain" description="Disease resistance protein winged helix" evidence="8">
    <location>
        <begin position="423"/>
        <end position="493"/>
    </location>
</feature>
<dbReference type="InterPro" id="IPR038005">
    <property type="entry name" value="RX-like_CC"/>
</dbReference>
<comment type="caution">
    <text evidence="10">The sequence shown here is derived from an EMBL/GenBank/DDBJ whole genome shotgun (WGS) entry which is preliminary data.</text>
</comment>
<protein>
    <submittedName>
        <fullName evidence="10">Uncharacterized protein</fullName>
    </submittedName>
</protein>
<feature type="domain" description="Disease resistance R13L4/SHOC-2-like LRR" evidence="9">
    <location>
        <begin position="539"/>
        <end position="856"/>
    </location>
</feature>
<reference evidence="10" key="1">
    <citation type="submission" date="2022-08" db="EMBL/GenBank/DDBJ databases">
        <authorList>
            <person name="Marques A."/>
        </authorList>
    </citation>
    <scope>NUCLEOTIDE SEQUENCE</scope>
    <source>
        <strain evidence="10">RhyPub2mFocal</strain>
        <tissue evidence="10">Leaves</tissue>
    </source>
</reference>
<dbReference type="SUPFAM" id="SSF52058">
    <property type="entry name" value="L domain-like"/>
    <property type="match status" value="1"/>
</dbReference>
<evidence type="ECO:0000313" key="11">
    <source>
        <dbReference type="Proteomes" id="UP001140206"/>
    </source>
</evidence>
<proteinExistence type="inferred from homology"/>
<evidence type="ECO:0000256" key="2">
    <source>
        <dbReference type="ARBA" id="ARBA00022614"/>
    </source>
</evidence>
<sequence length="909" mass="104657">MAEVLLKGVLSKLAQFSVGKLMSLYEIRDDIESLGRELEYIQACIVDADKKRIVDQTQKIWVRDLMDIAYQIENVVEIFLLEYPEKLPGIINSLKGWPKDITKIPFLWDFQKEIKRIQKRIKEITEFKEKYIITLGEDKIPEFDSEVKLDPIDNSDVVGFAKDRDQIVKRLLDKNVQELAIVSIVGIGGLGKTTLALKVFNCDEVKNRFGKLIWITISQKYELLDVLRTLARKLEIDSTGKKKHDLNELAELIRDSLSKRERPYLIVFDDVWTEKFWKEVAKVIPDTKKGSRALITTRNENVVNVADATYSYVPYKLPLLKDEESVELLLKKALPRDRQCPDQTFNYNDLAEKFANKCGNLPLALKVLGGLLYAQPFDYHTWNELLETMSWHTDGDRCTKIISTSYEHLPFAMKLCFMYFAAFPEDQIIEVEPLLRIWVAEGLIPDDKKRTLEQTAVFFLKDLVQRSMVQVAESNTDGSMKSCEVHDILRDLAVREAEENNFLKVCSKPGDWENCKAHRVAIHNLDAAKQIDNERTSTVRSLLLFGSNSSNLDCSKYSRLRVLACMGGVQCVSFKGSRHLRYLQLTAHCTHVEACDRGNKMDCAVCTPQLENWIKSMNYLETLDLRASYHGNLSNSIWGTKTLRHVLLSEHLFVGTRGPPASVEPMNLQTLKNVNYNELWEQSGLPNIPQLRELGIDISSGKSQMKVETLTRLLEMLNHLVYLHMKGPAAGLLKKRVFQSHKKLKNLFLDNVEVSNFTNRPNTIVLDDDVLPQFLIEIYLDTFFYESDPMPVLEKLGSLKILSIRFSIIKDKDRRIRCSSGGFKQLEELNLEHTKLKKWEIQIDAMPTLKRLSVEVCDPLPLPDELILLPSLQYLHWDTFIEKNKDLISNIFRKRPDLKVYSKWTSSSI</sequence>
<evidence type="ECO:0000259" key="7">
    <source>
        <dbReference type="Pfam" id="PF18052"/>
    </source>
</evidence>
<feature type="domain" description="NB-ARC" evidence="6">
    <location>
        <begin position="163"/>
        <end position="337"/>
    </location>
</feature>
<evidence type="ECO:0000259" key="9">
    <source>
        <dbReference type="Pfam" id="PF23598"/>
    </source>
</evidence>
<dbReference type="Gene3D" id="1.20.5.4130">
    <property type="match status" value="1"/>
</dbReference>
<dbReference type="PANTHER" id="PTHR23155">
    <property type="entry name" value="DISEASE RESISTANCE PROTEIN RP"/>
    <property type="match status" value="1"/>
</dbReference>
<dbReference type="FunFam" id="3.40.50.300:FF:001091">
    <property type="entry name" value="Probable disease resistance protein At1g61300"/>
    <property type="match status" value="1"/>
</dbReference>
<evidence type="ECO:0000256" key="4">
    <source>
        <dbReference type="ARBA" id="ARBA00022741"/>
    </source>
</evidence>
<dbReference type="GO" id="GO:0009626">
    <property type="term" value="P:plant-type hypersensitive response"/>
    <property type="evidence" value="ECO:0007669"/>
    <property type="project" value="UniProtKB-ARBA"/>
</dbReference>
<dbReference type="AlphaFoldDB" id="A0AAV8GPY6"/>
<dbReference type="EMBL" id="JAMFTS010000001">
    <property type="protein sequence ID" value="KAJ4807059.1"/>
    <property type="molecule type" value="Genomic_DNA"/>
</dbReference>
<evidence type="ECO:0000313" key="10">
    <source>
        <dbReference type="EMBL" id="KAJ4807059.1"/>
    </source>
</evidence>
<keyword evidence="5" id="KW-0611">Plant defense</keyword>
<dbReference type="InterPro" id="IPR002182">
    <property type="entry name" value="NB-ARC"/>
</dbReference>
<dbReference type="InterPro" id="IPR041118">
    <property type="entry name" value="Rx_N"/>
</dbReference>
<dbReference type="Pfam" id="PF23559">
    <property type="entry name" value="WHD_DRP"/>
    <property type="match status" value="1"/>
</dbReference>
<accession>A0AAV8GPY6</accession>
<dbReference type="InterPro" id="IPR055414">
    <property type="entry name" value="LRR_R13L4/SHOC2-like"/>
</dbReference>
<dbReference type="InterPro" id="IPR044974">
    <property type="entry name" value="Disease_R_plants"/>
</dbReference>
<gene>
    <name evidence="10" type="ORF">LUZ62_019625</name>
</gene>
<dbReference type="PANTHER" id="PTHR23155:SF1205">
    <property type="entry name" value="DISEASE RESISTANCE PROTEIN RPM1"/>
    <property type="match status" value="1"/>
</dbReference>
<evidence type="ECO:0000256" key="1">
    <source>
        <dbReference type="ARBA" id="ARBA00008894"/>
    </source>
</evidence>
<dbReference type="InterPro" id="IPR027417">
    <property type="entry name" value="P-loop_NTPase"/>
</dbReference>
<dbReference type="Pfam" id="PF23598">
    <property type="entry name" value="LRR_14"/>
    <property type="match status" value="1"/>
</dbReference>
<evidence type="ECO:0000259" key="6">
    <source>
        <dbReference type="Pfam" id="PF00931"/>
    </source>
</evidence>
<evidence type="ECO:0000256" key="5">
    <source>
        <dbReference type="ARBA" id="ARBA00022821"/>
    </source>
</evidence>
<dbReference type="Proteomes" id="UP001140206">
    <property type="component" value="Chromosome 1"/>
</dbReference>
<keyword evidence="11" id="KW-1185">Reference proteome</keyword>
<dbReference type="GO" id="GO:0042742">
    <property type="term" value="P:defense response to bacterium"/>
    <property type="evidence" value="ECO:0007669"/>
    <property type="project" value="UniProtKB-ARBA"/>
</dbReference>
<dbReference type="CDD" id="cd14798">
    <property type="entry name" value="RX-CC_like"/>
    <property type="match status" value="1"/>
</dbReference>
<dbReference type="GO" id="GO:0043531">
    <property type="term" value="F:ADP binding"/>
    <property type="evidence" value="ECO:0007669"/>
    <property type="project" value="InterPro"/>
</dbReference>
<dbReference type="InterPro" id="IPR036388">
    <property type="entry name" value="WH-like_DNA-bd_sf"/>
</dbReference>
<dbReference type="InterPro" id="IPR042197">
    <property type="entry name" value="Apaf_helical"/>
</dbReference>
<dbReference type="PRINTS" id="PR00364">
    <property type="entry name" value="DISEASERSIST"/>
</dbReference>
<dbReference type="InterPro" id="IPR058922">
    <property type="entry name" value="WHD_DRP"/>
</dbReference>
<dbReference type="GO" id="GO:0002758">
    <property type="term" value="P:innate immune response-activating signaling pathway"/>
    <property type="evidence" value="ECO:0007669"/>
    <property type="project" value="UniProtKB-ARBA"/>
</dbReference>
<dbReference type="Gene3D" id="1.10.10.10">
    <property type="entry name" value="Winged helix-like DNA-binding domain superfamily/Winged helix DNA-binding domain"/>
    <property type="match status" value="1"/>
</dbReference>
<evidence type="ECO:0000256" key="3">
    <source>
        <dbReference type="ARBA" id="ARBA00022737"/>
    </source>
</evidence>
<evidence type="ECO:0000259" key="8">
    <source>
        <dbReference type="Pfam" id="PF23559"/>
    </source>
</evidence>
<dbReference type="FunFam" id="1.10.10.10:FF:000322">
    <property type="entry name" value="Probable disease resistance protein At1g63360"/>
    <property type="match status" value="1"/>
</dbReference>
<dbReference type="Gene3D" id="3.80.10.10">
    <property type="entry name" value="Ribonuclease Inhibitor"/>
    <property type="match status" value="1"/>
</dbReference>
<keyword evidence="3" id="KW-0677">Repeat</keyword>
<name>A0AAV8GPY6_9POAL</name>
<keyword evidence="2" id="KW-0433">Leucine-rich repeat</keyword>
<dbReference type="Gene3D" id="1.10.8.430">
    <property type="entry name" value="Helical domain of apoptotic protease-activating factors"/>
    <property type="match status" value="1"/>
</dbReference>
<dbReference type="Pfam" id="PF00931">
    <property type="entry name" value="NB-ARC"/>
    <property type="match status" value="1"/>
</dbReference>
<dbReference type="Gene3D" id="3.40.50.300">
    <property type="entry name" value="P-loop containing nucleotide triphosphate hydrolases"/>
    <property type="match status" value="1"/>
</dbReference>
<dbReference type="Pfam" id="PF18052">
    <property type="entry name" value="Rx_N"/>
    <property type="match status" value="1"/>
</dbReference>
<dbReference type="SUPFAM" id="SSF52540">
    <property type="entry name" value="P-loop containing nucleoside triphosphate hydrolases"/>
    <property type="match status" value="1"/>
</dbReference>
<keyword evidence="4" id="KW-0547">Nucleotide-binding</keyword>